<dbReference type="AlphaFoldDB" id="A0A645J4D0"/>
<accession>A0A645J4D0</accession>
<feature type="region of interest" description="Disordered" evidence="1">
    <location>
        <begin position="68"/>
        <end position="89"/>
    </location>
</feature>
<reference evidence="2" key="1">
    <citation type="submission" date="2019-08" db="EMBL/GenBank/DDBJ databases">
        <authorList>
            <person name="Kucharzyk K."/>
            <person name="Murdoch R.W."/>
            <person name="Higgins S."/>
            <person name="Loffler F."/>
        </authorList>
    </citation>
    <scope>NUCLEOTIDE SEQUENCE</scope>
</reference>
<evidence type="ECO:0000256" key="1">
    <source>
        <dbReference type="SAM" id="MobiDB-lite"/>
    </source>
</evidence>
<feature type="compositionally biased region" description="Basic and acidic residues" evidence="1">
    <location>
        <begin position="75"/>
        <end position="89"/>
    </location>
</feature>
<comment type="caution">
    <text evidence="2">The sequence shown here is derived from an EMBL/GenBank/DDBJ whole genome shotgun (WGS) entry which is preliminary data.</text>
</comment>
<protein>
    <submittedName>
        <fullName evidence="2">Uncharacterized protein</fullName>
    </submittedName>
</protein>
<name>A0A645J4D0_9ZZZZ</name>
<evidence type="ECO:0000313" key="2">
    <source>
        <dbReference type="EMBL" id="MPN58491.1"/>
    </source>
</evidence>
<proteinExistence type="predicted"/>
<gene>
    <name evidence="2" type="ORF">SDC9_206196</name>
</gene>
<organism evidence="2">
    <name type="scientific">bioreactor metagenome</name>
    <dbReference type="NCBI Taxonomy" id="1076179"/>
    <lineage>
        <taxon>unclassified sequences</taxon>
        <taxon>metagenomes</taxon>
        <taxon>ecological metagenomes</taxon>
    </lineage>
</organism>
<dbReference type="EMBL" id="VSSQ01131239">
    <property type="protein sequence ID" value="MPN58491.1"/>
    <property type="molecule type" value="Genomic_DNA"/>
</dbReference>
<sequence length="89" mass="9692">MVARKIAPAGKGLSGVPACDSMAGLTNRMYAMAKKVVKPAMTSVDTLVLFSLSLKNFSISTSHQELINLPQDKPNQQRETHDRHIIASQ</sequence>